<evidence type="ECO:0000256" key="5">
    <source>
        <dbReference type="ARBA" id="ARBA00022747"/>
    </source>
</evidence>
<dbReference type="Gene3D" id="3.40.50.150">
    <property type="entry name" value="Vaccinia Virus protein VP39"/>
    <property type="match status" value="1"/>
</dbReference>
<dbReference type="GO" id="GO:0009007">
    <property type="term" value="F:site-specific DNA-methyltransferase (adenine-specific) activity"/>
    <property type="evidence" value="ECO:0007669"/>
    <property type="project" value="UniProtKB-EC"/>
</dbReference>
<comment type="similarity">
    <text evidence="1">Belongs to the N(4)/N(6)-methyltransferase family. N(4) subfamily.</text>
</comment>
<evidence type="ECO:0000256" key="3">
    <source>
        <dbReference type="ARBA" id="ARBA00022679"/>
    </source>
</evidence>
<gene>
    <name evidence="12" type="ORF">SAMN05216258_10628</name>
</gene>
<comment type="catalytic activity">
    <reaction evidence="7">
        <text>a 2'-deoxyadenosine in DNA + S-adenosyl-L-methionine = an N(6)-methyl-2'-deoxyadenosine in DNA + S-adenosyl-L-homocysteine + H(+)</text>
        <dbReference type="Rhea" id="RHEA:15197"/>
        <dbReference type="Rhea" id="RHEA-COMP:12418"/>
        <dbReference type="Rhea" id="RHEA-COMP:12419"/>
        <dbReference type="ChEBI" id="CHEBI:15378"/>
        <dbReference type="ChEBI" id="CHEBI:57856"/>
        <dbReference type="ChEBI" id="CHEBI:59789"/>
        <dbReference type="ChEBI" id="CHEBI:90615"/>
        <dbReference type="ChEBI" id="CHEBI:90616"/>
        <dbReference type="EC" id="2.1.1.72"/>
    </reaction>
</comment>
<dbReference type="GO" id="GO:0008170">
    <property type="term" value="F:N-methyltransferase activity"/>
    <property type="evidence" value="ECO:0007669"/>
    <property type="project" value="InterPro"/>
</dbReference>
<keyword evidence="5" id="KW-0680">Restriction system</keyword>
<organism evidence="12 13">
    <name type="scientific">Albimonas pacifica</name>
    <dbReference type="NCBI Taxonomy" id="1114924"/>
    <lineage>
        <taxon>Bacteria</taxon>
        <taxon>Pseudomonadati</taxon>
        <taxon>Pseudomonadota</taxon>
        <taxon>Alphaproteobacteria</taxon>
        <taxon>Rhodobacterales</taxon>
        <taxon>Paracoccaceae</taxon>
        <taxon>Albimonas</taxon>
    </lineage>
</organism>
<evidence type="ECO:0000313" key="12">
    <source>
        <dbReference type="EMBL" id="SFI35821.1"/>
    </source>
</evidence>
<evidence type="ECO:0000259" key="11">
    <source>
        <dbReference type="Pfam" id="PF01555"/>
    </source>
</evidence>
<dbReference type="RefSeq" id="WP_218161043.1">
    <property type="nucleotide sequence ID" value="NZ_FOQH01000006.1"/>
</dbReference>
<dbReference type="EMBL" id="FOQH01000006">
    <property type="protein sequence ID" value="SFI35821.1"/>
    <property type="molecule type" value="Genomic_DNA"/>
</dbReference>
<evidence type="ECO:0000256" key="6">
    <source>
        <dbReference type="ARBA" id="ARBA00023125"/>
    </source>
</evidence>
<dbReference type="InterPro" id="IPR029063">
    <property type="entry name" value="SAM-dependent_MTases_sf"/>
</dbReference>
<accession>A0A1I3HJI5</accession>
<dbReference type="InterPro" id="IPR017985">
    <property type="entry name" value="MeTrfase_CN4_CS"/>
</dbReference>
<dbReference type="InterPro" id="IPR001091">
    <property type="entry name" value="RM_Methyltransferase"/>
</dbReference>
<dbReference type="InterPro" id="IPR002941">
    <property type="entry name" value="DNA_methylase_N4/N6"/>
</dbReference>
<evidence type="ECO:0000256" key="1">
    <source>
        <dbReference type="ARBA" id="ARBA00010203"/>
    </source>
</evidence>
<keyword evidence="2 12" id="KW-0489">Methyltransferase</keyword>
<dbReference type="Pfam" id="PF01555">
    <property type="entry name" value="N6_N4_Mtase"/>
    <property type="match status" value="1"/>
</dbReference>
<evidence type="ECO:0000256" key="8">
    <source>
        <dbReference type="ARBA" id="ARBA00049120"/>
    </source>
</evidence>
<dbReference type="GO" id="GO:0015667">
    <property type="term" value="F:site-specific DNA-methyltransferase (cytosine-N4-specific) activity"/>
    <property type="evidence" value="ECO:0007669"/>
    <property type="project" value="UniProtKB-EC"/>
</dbReference>
<evidence type="ECO:0000256" key="2">
    <source>
        <dbReference type="ARBA" id="ARBA00022603"/>
    </source>
</evidence>
<dbReference type="GO" id="GO:0009307">
    <property type="term" value="P:DNA restriction-modification system"/>
    <property type="evidence" value="ECO:0007669"/>
    <property type="project" value="UniProtKB-KW"/>
</dbReference>
<dbReference type="PRINTS" id="PR00508">
    <property type="entry name" value="S21N4MTFRASE"/>
</dbReference>
<dbReference type="SUPFAM" id="SSF53335">
    <property type="entry name" value="S-adenosyl-L-methionine-dependent methyltransferases"/>
    <property type="match status" value="1"/>
</dbReference>
<reference evidence="12 13" key="1">
    <citation type="submission" date="2016-10" db="EMBL/GenBank/DDBJ databases">
        <authorList>
            <person name="de Groot N.N."/>
        </authorList>
    </citation>
    <scope>NUCLEOTIDE SEQUENCE [LARGE SCALE GENOMIC DNA]</scope>
    <source>
        <strain evidence="12 13">CGMCC 1.11030</strain>
    </source>
</reference>
<dbReference type="GO" id="GO:0003677">
    <property type="term" value="F:DNA binding"/>
    <property type="evidence" value="ECO:0007669"/>
    <property type="project" value="UniProtKB-KW"/>
</dbReference>
<keyword evidence="13" id="KW-1185">Reference proteome</keyword>
<dbReference type="Proteomes" id="UP000199377">
    <property type="component" value="Unassembled WGS sequence"/>
</dbReference>
<dbReference type="GO" id="GO:0032259">
    <property type="term" value="P:methylation"/>
    <property type="evidence" value="ECO:0007669"/>
    <property type="project" value="UniProtKB-KW"/>
</dbReference>
<feature type="domain" description="DNA methylase N-4/N-6" evidence="11">
    <location>
        <begin position="45"/>
        <end position="355"/>
    </location>
</feature>
<feature type="region of interest" description="Disordered" evidence="10">
    <location>
        <begin position="1"/>
        <end position="24"/>
    </location>
</feature>
<feature type="region of interest" description="Disordered" evidence="10">
    <location>
        <begin position="258"/>
        <end position="278"/>
    </location>
</feature>
<dbReference type="STRING" id="1114924.SAMN05216258_10628"/>
<protein>
    <recommendedName>
        <fullName evidence="9">Methyltransferase</fullName>
        <ecNumber evidence="9">2.1.1.-</ecNumber>
    </recommendedName>
</protein>
<evidence type="ECO:0000256" key="4">
    <source>
        <dbReference type="ARBA" id="ARBA00022691"/>
    </source>
</evidence>
<keyword evidence="6" id="KW-0238">DNA-binding</keyword>
<feature type="compositionally biased region" description="Polar residues" evidence="10">
    <location>
        <begin position="1"/>
        <end position="11"/>
    </location>
</feature>
<proteinExistence type="inferred from homology"/>
<keyword evidence="4" id="KW-0949">S-adenosyl-L-methionine</keyword>
<dbReference type="EC" id="2.1.1.-" evidence="9"/>
<name>A0A1I3HJI5_9RHOB</name>
<keyword evidence="3" id="KW-0808">Transferase</keyword>
<evidence type="ECO:0000256" key="7">
    <source>
        <dbReference type="ARBA" id="ARBA00047942"/>
    </source>
</evidence>
<sequence length="385" mass="41732">MNGNQSSAVRQQRSERRGDKVASGRVEIRVGDCRELLREMPESSVQTVVTSPPYFGLRDYGVDGQIGLEATPAEFLSAMVEVFREVRRVLRDDGTCWVNMGDSYVTTPPGNKAPPKDADGAFARRSALQTGHGEDAAAIWSPAKASGLPNKSLLGMPWRLAFALQDDGWILRQDIIWAKPNPMPESTKDRCTKAHEYLFLFSKRQRYHYDADAIREKAAQDEFRPSFRGGAYCNSSTFANGEGGKSLVVGNVRRGVPPRHADYPSSDQSGLDAVGRGGTRNKRSVWTVASEPFSGAHFATYPPKLIEPCILAGCPKGGTVLDPFGGAGTTGLVAARHGRRAILLELNPAYAEIARDRIAGEWSEPSSAALLGDHDLGPLFSAAAQ</sequence>
<feature type="compositionally biased region" description="Basic and acidic residues" evidence="10">
    <location>
        <begin position="12"/>
        <end position="24"/>
    </location>
</feature>
<evidence type="ECO:0000313" key="13">
    <source>
        <dbReference type="Proteomes" id="UP000199377"/>
    </source>
</evidence>
<dbReference type="PROSITE" id="PS00093">
    <property type="entry name" value="N4_MTASE"/>
    <property type="match status" value="1"/>
</dbReference>
<dbReference type="CDD" id="cd02440">
    <property type="entry name" value="AdoMet_MTases"/>
    <property type="match status" value="1"/>
</dbReference>
<comment type="catalytic activity">
    <reaction evidence="8">
        <text>a 2'-deoxycytidine in DNA + S-adenosyl-L-methionine = an N(4)-methyl-2'-deoxycytidine in DNA + S-adenosyl-L-homocysteine + H(+)</text>
        <dbReference type="Rhea" id="RHEA:16857"/>
        <dbReference type="Rhea" id="RHEA-COMP:11369"/>
        <dbReference type="Rhea" id="RHEA-COMP:13674"/>
        <dbReference type="ChEBI" id="CHEBI:15378"/>
        <dbReference type="ChEBI" id="CHEBI:57856"/>
        <dbReference type="ChEBI" id="CHEBI:59789"/>
        <dbReference type="ChEBI" id="CHEBI:85452"/>
        <dbReference type="ChEBI" id="CHEBI:137933"/>
        <dbReference type="EC" id="2.1.1.113"/>
    </reaction>
</comment>
<evidence type="ECO:0000256" key="10">
    <source>
        <dbReference type="SAM" id="MobiDB-lite"/>
    </source>
</evidence>
<dbReference type="AlphaFoldDB" id="A0A1I3HJI5"/>
<evidence type="ECO:0000256" key="9">
    <source>
        <dbReference type="RuleBase" id="RU362026"/>
    </source>
</evidence>